<organism evidence="1">
    <name type="scientific">Echinococcus granulosus</name>
    <name type="common">Hydatid tapeworm</name>
    <dbReference type="NCBI Taxonomy" id="6210"/>
    <lineage>
        <taxon>Eukaryota</taxon>
        <taxon>Metazoa</taxon>
        <taxon>Spiralia</taxon>
        <taxon>Lophotrochozoa</taxon>
        <taxon>Platyhelminthes</taxon>
        <taxon>Cestoda</taxon>
        <taxon>Eucestoda</taxon>
        <taxon>Cyclophyllidea</taxon>
        <taxon>Taeniidae</taxon>
        <taxon>Echinococcus</taxon>
        <taxon>Echinococcus granulosus group</taxon>
    </lineage>
</organism>
<reference evidence="3" key="3">
    <citation type="submission" date="2020-10" db="UniProtKB">
        <authorList>
            <consortium name="WormBaseParasite"/>
        </authorList>
    </citation>
    <scope>IDENTIFICATION</scope>
</reference>
<gene>
    <name evidence="1" type="ORF">EgrG_001112200</name>
</gene>
<sequence length="52" mass="5710">MYGKYGARFQNVLSTLVKEEDPLTITTAEVAKNLTGESLHVMDMPGRSHSGE</sequence>
<evidence type="ECO:0000313" key="2">
    <source>
        <dbReference type="Proteomes" id="UP000492820"/>
    </source>
</evidence>
<proteinExistence type="predicted"/>
<protein>
    <submittedName>
        <fullName evidence="3">ABC transporter ATP-binding protein</fullName>
    </submittedName>
</protein>
<dbReference type="EMBL" id="LK028687">
    <property type="protein sequence ID" value="CDS25033.1"/>
    <property type="molecule type" value="Genomic_DNA"/>
</dbReference>
<evidence type="ECO:0000313" key="1">
    <source>
        <dbReference type="EMBL" id="CDS25033.1"/>
    </source>
</evidence>
<dbReference type="Proteomes" id="UP000492820">
    <property type="component" value="Unassembled WGS sequence"/>
</dbReference>
<dbReference type="OrthoDB" id="6283917at2759"/>
<reference evidence="1" key="2">
    <citation type="submission" date="2014-06" db="EMBL/GenBank/DDBJ databases">
        <authorList>
            <person name="Aslett M."/>
        </authorList>
    </citation>
    <scope>NUCLEOTIDE SEQUENCE</scope>
</reference>
<accession>A0A068WYS2</accession>
<dbReference type="WBParaSite" id="EgrG_001112200">
    <property type="protein sequence ID" value="EgrG_001112200"/>
    <property type="gene ID" value="EgrG_001112200"/>
</dbReference>
<reference evidence="1 2" key="1">
    <citation type="journal article" date="2013" name="Nature">
        <title>The genomes of four tapeworm species reveal adaptations to parasitism.</title>
        <authorList>
            <person name="Tsai I.J."/>
            <person name="Zarowiecki M."/>
            <person name="Holroyd N."/>
            <person name="Garciarrubio A."/>
            <person name="Sanchez-Flores A."/>
            <person name="Brooks K.L."/>
            <person name="Tracey A."/>
            <person name="Bobes R.J."/>
            <person name="Fragoso G."/>
            <person name="Sciutto E."/>
            <person name="Aslett M."/>
            <person name="Beasley H."/>
            <person name="Bennett H.M."/>
            <person name="Cai J."/>
            <person name="Camicia F."/>
            <person name="Clark R."/>
            <person name="Cucher M."/>
            <person name="De Silva N."/>
            <person name="Day T.A."/>
            <person name="Deplazes P."/>
            <person name="Estrada K."/>
            <person name="Fernandez C."/>
            <person name="Holland P.W."/>
            <person name="Hou J."/>
            <person name="Hu S."/>
            <person name="Huckvale T."/>
            <person name="Hung S.S."/>
            <person name="Kamenetzky L."/>
            <person name="Keane J.A."/>
            <person name="Kiss F."/>
            <person name="Koziol U."/>
            <person name="Lambert O."/>
            <person name="Liu K."/>
            <person name="Luo X."/>
            <person name="Luo Y."/>
            <person name="Macchiaroli N."/>
            <person name="Nichol S."/>
            <person name="Paps J."/>
            <person name="Parkinson J."/>
            <person name="Pouchkina-Stantcheva N."/>
            <person name="Riddiford N."/>
            <person name="Rosenzvit M."/>
            <person name="Salinas G."/>
            <person name="Wasmuth J.D."/>
            <person name="Zamanian M."/>
            <person name="Zheng Y."/>
            <person name="Cai X."/>
            <person name="Soberon X."/>
            <person name="Olson P.D."/>
            <person name="Laclette J.P."/>
            <person name="Brehm K."/>
            <person name="Berriman M."/>
            <person name="Garciarrubio A."/>
            <person name="Bobes R.J."/>
            <person name="Fragoso G."/>
            <person name="Sanchez-Flores A."/>
            <person name="Estrada K."/>
            <person name="Cevallos M.A."/>
            <person name="Morett E."/>
            <person name="Gonzalez V."/>
            <person name="Portillo T."/>
            <person name="Ochoa-Leyva A."/>
            <person name="Jose M.V."/>
            <person name="Sciutto E."/>
            <person name="Landa A."/>
            <person name="Jimenez L."/>
            <person name="Valdes V."/>
            <person name="Carrero J.C."/>
            <person name="Larralde C."/>
            <person name="Morales-Montor J."/>
            <person name="Limon-Lason J."/>
            <person name="Soberon X."/>
            <person name="Laclette J.P."/>
        </authorList>
    </citation>
    <scope>NUCLEOTIDE SEQUENCE [LARGE SCALE GENOMIC DNA]</scope>
</reference>
<evidence type="ECO:0000313" key="3">
    <source>
        <dbReference type="WBParaSite" id="EgrG_001112200"/>
    </source>
</evidence>
<dbReference type="AlphaFoldDB" id="A0A068WYS2"/>
<name>A0A068WYS2_ECHGR</name>